<gene>
    <name evidence="2" type="ORF">LV89_02161</name>
</gene>
<proteinExistence type="predicted"/>
<dbReference type="SUPFAM" id="SSF143422">
    <property type="entry name" value="Transposase IS200-like"/>
    <property type="match status" value="1"/>
</dbReference>
<evidence type="ECO:0000313" key="2">
    <source>
        <dbReference type="EMBL" id="PWK26652.1"/>
    </source>
</evidence>
<comment type="caution">
    <text evidence="2">The sequence shown here is derived from an EMBL/GenBank/DDBJ whole genome shotgun (WGS) entry which is preliminary data.</text>
</comment>
<dbReference type="EMBL" id="QGGO01000010">
    <property type="protein sequence ID" value="PWK26652.1"/>
    <property type="molecule type" value="Genomic_DNA"/>
</dbReference>
<dbReference type="InterPro" id="IPR052715">
    <property type="entry name" value="RAYT_transposase"/>
</dbReference>
<dbReference type="Proteomes" id="UP000245489">
    <property type="component" value="Unassembled WGS sequence"/>
</dbReference>
<name>A0A316EAH0_9BACT</name>
<accession>A0A316EAH0</accession>
<dbReference type="NCBIfam" id="NF047646">
    <property type="entry name" value="REP_Tyr_transpos"/>
    <property type="match status" value="1"/>
</dbReference>
<sequence>MNNFKPFYRRNLPHFQQNGATYFITTRLYGSLPKDVIIKISKDNAEKISAIKLSNKNDSEKELLIDEQHRRYFGLFDKYLESNPNGNHWLKNENVAKIIMDALHFRDGKQYELICYTIMSNHIHLVFTVLNEDINLYTILQRLKQFTASQANKILNKTGSFWQEESYDRVVRNEGELTRIISYVLNNPVKIGLVENWRDYPFSYVNQMFSEQL</sequence>
<evidence type="ECO:0000259" key="1">
    <source>
        <dbReference type="SMART" id="SM01321"/>
    </source>
</evidence>
<feature type="domain" description="Transposase IS200-like" evidence="1">
    <location>
        <begin position="17"/>
        <end position="187"/>
    </location>
</feature>
<evidence type="ECO:0000313" key="3">
    <source>
        <dbReference type="Proteomes" id="UP000245489"/>
    </source>
</evidence>
<dbReference type="GO" id="GO:0006313">
    <property type="term" value="P:DNA transposition"/>
    <property type="evidence" value="ECO:0007669"/>
    <property type="project" value="InterPro"/>
</dbReference>
<dbReference type="Pfam" id="PF01797">
    <property type="entry name" value="Y1_Tnp"/>
    <property type="match status" value="1"/>
</dbReference>
<organism evidence="2 3">
    <name type="scientific">Arcicella aurantiaca</name>
    <dbReference type="NCBI Taxonomy" id="591202"/>
    <lineage>
        <taxon>Bacteria</taxon>
        <taxon>Pseudomonadati</taxon>
        <taxon>Bacteroidota</taxon>
        <taxon>Cytophagia</taxon>
        <taxon>Cytophagales</taxon>
        <taxon>Flectobacillaceae</taxon>
        <taxon>Arcicella</taxon>
    </lineage>
</organism>
<protein>
    <submittedName>
        <fullName evidence="2">Transposase IS200 family protein</fullName>
    </submittedName>
</protein>
<dbReference type="GO" id="GO:0004803">
    <property type="term" value="F:transposase activity"/>
    <property type="evidence" value="ECO:0007669"/>
    <property type="project" value="InterPro"/>
</dbReference>
<dbReference type="InterPro" id="IPR002686">
    <property type="entry name" value="Transposase_17"/>
</dbReference>
<dbReference type="RefSeq" id="WP_158279564.1">
    <property type="nucleotide sequence ID" value="NZ_QGGO01000010.1"/>
</dbReference>
<dbReference type="OrthoDB" id="9794403at2"/>
<dbReference type="SMART" id="SM01321">
    <property type="entry name" value="Y1_Tnp"/>
    <property type="match status" value="1"/>
</dbReference>
<reference evidence="2 3" key="1">
    <citation type="submission" date="2018-05" db="EMBL/GenBank/DDBJ databases">
        <title>Genomic Encyclopedia of Archaeal and Bacterial Type Strains, Phase II (KMG-II): from individual species to whole genera.</title>
        <authorList>
            <person name="Goeker M."/>
        </authorList>
    </citation>
    <scope>NUCLEOTIDE SEQUENCE [LARGE SCALE GENOMIC DNA]</scope>
    <source>
        <strain evidence="2 3">DSM 22214</strain>
    </source>
</reference>
<dbReference type="GO" id="GO:0043565">
    <property type="term" value="F:sequence-specific DNA binding"/>
    <property type="evidence" value="ECO:0007669"/>
    <property type="project" value="TreeGrafter"/>
</dbReference>
<dbReference type="AlphaFoldDB" id="A0A316EAH0"/>
<keyword evidence="3" id="KW-1185">Reference proteome</keyword>
<dbReference type="Gene3D" id="3.30.70.1290">
    <property type="entry name" value="Transposase IS200-like"/>
    <property type="match status" value="1"/>
</dbReference>
<dbReference type="InterPro" id="IPR036515">
    <property type="entry name" value="Transposase_17_sf"/>
</dbReference>
<dbReference type="PANTHER" id="PTHR36966">
    <property type="entry name" value="REP-ASSOCIATED TYROSINE TRANSPOSASE"/>
    <property type="match status" value="1"/>
</dbReference>
<dbReference type="PANTHER" id="PTHR36966:SF1">
    <property type="entry name" value="REP-ASSOCIATED TYROSINE TRANSPOSASE"/>
    <property type="match status" value="1"/>
</dbReference>